<feature type="region of interest" description="Disordered" evidence="1">
    <location>
        <begin position="1"/>
        <end position="34"/>
    </location>
</feature>
<protein>
    <submittedName>
        <fullName evidence="2">Uncharacterized protein</fullName>
    </submittedName>
</protein>
<proteinExistence type="predicted"/>
<reference evidence="2" key="1">
    <citation type="submission" date="2020-02" db="EMBL/GenBank/DDBJ databases">
        <authorList>
            <person name="Meier V. D."/>
        </authorList>
    </citation>
    <scope>NUCLEOTIDE SEQUENCE</scope>
    <source>
        <strain evidence="2">AVDCRST_MAG11</strain>
    </source>
</reference>
<feature type="non-terminal residue" evidence="2">
    <location>
        <position position="48"/>
    </location>
</feature>
<name>A0A6J4KAF5_9BACT</name>
<feature type="compositionally biased region" description="Basic residues" evidence="1">
    <location>
        <begin position="16"/>
        <end position="26"/>
    </location>
</feature>
<evidence type="ECO:0000313" key="2">
    <source>
        <dbReference type="EMBL" id="CAA9300406.1"/>
    </source>
</evidence>
<sequence>WGTHRPPGPPSSHAPRTAHHATRGRPRPIDAAPRECGRRPLVACRAVR</sequence>
<organism evidence="2">
    <name type="scientific">uncultured Gemmatimonadaceae bacterium</name>
    <dbReference type="NCBI Taxonomy" id="246130"/>
    <lineage>
        <taxon>Bacteria</taxon>
        <taxon>Pseudomonadati</taxon>
        <taxon>Gemmatimonadota</taxon>
        <taxon>Gemmatimonadia</taxon>
        <taxon>Gemmatimonadales</taxon>
        <taxon>Gemmatimonadaceae</taxon>
        <taxon>environmental samples</taxon>
    </lineage>
</organism>
<evidence type="ECO:0000256" key="1">
    <source>
        <dbReference type="SAM" id="MobiDB-lite"/>
    </source>
</evidence>
<dbReference type="AlphaFoldDB" id="A0A6J4KAF5"/>
<feature type="compositionally biased region" description="Pro residues" evidence="1">
    <location>
        <begin position="1"/>
        <end position="12"/>
    </location>
</feature>
<accession>A0A6J4KAF5</accession>
<feature type="non-terminal residue" evidence="2">
    <location>
        <position position="1"/>
    </location>
</feature>
<dbReference type="EMBL" id="CADCTU010000164">
    <property type="protein sequence ID" value="CAA9300406.1"/>
    <property type="molecule type" value="Genomic_DNA"/>
</dbReference>
<gene>
    <name evidence="2" type="ORF">AVDCRST_MAG11-785</name>
</gene>